<dbReference type="SMART" id="SM00240">
    <property type="entry name" value="FHA"/>
    <property type="match status" value="1"/>
</dbReference>
<dbReference type="Pfam" id="PF00498">
    <property type="entry name" value="FHA"/>
    <property type="match status" value="1"/>
</dbReference>
<feature type="compositionally biased region" description="Basic and acidic residues" evidence="2">
    <location>
        <begin position="37"/>
        <end position="50"/>
    </location>
</feature>
<accession>F6FQ89</accession>
<feature type="transmembrane region" description="Helical" evidence="3">
    <location>
        <begin position="6"/>
        <end position="28"/>
    </location>
</feature>
<keyword evidence="3" id="KW-1133">Transmembrane helix</keyword>
<dbReference type="EMBL" id="CP002810">
    <property type="protein sequence ID" value="AEG42842.1"/>
    <property type="molecule type" value="Genomic_DNA"/>
</dbReference>
<evidence type="ECO:0000256" key="1">
    <source>
        <dbReference type="ARBA" id="ARBA00022553"/>
    </source>
</evidence>
<dbReference type="RefSeq" id="WP_013837237.1">
    <property type="nucleotide sequence ID" value="NC_015588.1"/>
</dbReference>
<name>F6FQ89_ISOV2</name>
<dbReference type="STRING" id="743718.Isova_0024"/>
<dbReference type="InterPro" id="IPR050923">
    <property type="entry name" value="Cell_Proc_Reg/RNA_Proc"/>
</dbReference>
<evidence type="ECO:0000313" key="6">
    <source>
        <dbReference type="Proteomes" id="UP000009236"/>
    </source>
</evidence>
<keyword evidence="6" id="KW-1185">Reference proteome</keyword>
<evidence type="ECO:0000313" key="5">
    <source>
        <dbReference type="EMBL" id="AEG42842.1"/>
    </source>
</evidence>
<dbReference type="AlphaFoldDB" id="F6FQ89"/>
<sequence>MSELTFTLLRLGYLVLLWVFVLSAVAVLRRDLTARVSDRTDRRRRDDGRAAARQAGAAAAAAPPAPATPTPPPRGGSRPTRLVVTAGPLTGTSLPLGGSSILIGRSPACTLVLDDDYSSSRHARIYPQGDQWFVEDLGSTNGTFLGDHQVTGPTPLPPGVGVQIGRSVVELQG</sequence>
<protein>
    <submittedName>
        <fullName evidence="5">FHA domain containing protein</fullName>
    </submittedName>
</protein>
<feature type="compositionally biased region" description="Low complexity" evidence="2">
    <location>
        <begin position="51"/>
        <end position="62"/>
    </location>
</feature>
<reference evidence="5 6" key="1">
    <citation type="submission" date="2011-05" db="EMBL/GenBank/DDBJ databases">
        <title>Complete sequence of Isoptericola variabilis 225.</title>
        <authorList>
            <consortium name="US DOE Joint Genome Institute"/>
            <person name="Lucas S."/>
            <person name="Han J."/>
            <person name="Lapidus A."/>
            <person name="Cheng J.-F."/>
            <person name="Goodwin L."/>
            <person name="Pitluck S."/>
            <person name="Peters L."/>
            <person name="Mikhailova N."/>
            <person name="Zeytun A."/>
            <person name="Han C."/>
            <person name="Tapia R."/>
            <person name="Land M."/>
            <person name="Hauser L."/>
            <person name="Kyrpides N."/>
            <person name="Ivanova N."/>
            <person name="Pagani I."/>
            <person name="Siebers A."/>
            <person name="Allgaier M."/>
            <person name="Thelen M."/>
            <person name="Hugenholtz P."/>
            <person name="Gladden J."/>
            <person name="Woyke T."/>
        </authorList>
    </citation>
    <scope>NUCLEOTIDE SEQUENCE [LARGE SCALE GENOMIC DNA]</scope>
    <source>
        <strain evidence="6">225</strain>
    </source>
</reference>
<dbReference type="InterPro" id="IPR000253">
    <property type="entry name" value="FHA_dom"/>
</dbReference>
<evidence type="ECO:0000256" key="2">
    <source>
        <dbReference type="SAM" id="MobiDB-lite"/>
    </source>
</evidence>
<gene>
    <name evidence="5" type="ordered locus">Isova_0024</name>
</gene>
<evidence type="ECO:0000259" key="4">
    <source>
        <dbReference type="PROSITE" id="PS50006"/>
    </source>
</evidence>
<dbReference type="SUPFAM" id="SSF49879">
    <property type="entry name" value="SMAD/FHA domain"/>
    <property type="match status" value="1"/>
</dbReference>
<feature type="domain" description="FHA" evidence="4">
    <location>
        <begin position="101"/>
        <end position="150"/>
    </location>
</feature>
<dbReference type="KEGG" id="iva:Isova_0024"/>
<keyword evidence="3" id="KW-0812">Transmembrane</keyword>
<evidence type="ECO:0000256" key="3">
    <source>
        <dbReference type="SAM" id="Phobius"/>
    </source>
</evidence>
<dbReference type="Proteomes" id="UP000009236">
    <property type="component" value="Chromosome"/>
</dbReference>
<feature type="compositionally biased region" description="Pro residues" evidence="2">
    <location>
        <begin position="63"/>
        <end position="74"/>
    </location>
</feature>
<dbReference type="PANTHER" id="PTHR23308">
    <property type="entry name" value="NUCLEAR INHIBITOR OF PROTEIN PHOSPHATASE-1"/>
    <property type="match status" value="1"/>
</dbReference>
<feature type="region of interest" description="Disordered" evidence="2">
    <location>
        <begin position="37"/>
        <end position="84"/>
    </location>
</feature>
<feature type="compositionally biased region" description="Low complexity" evidence="2">
    <location>
        <begin position="75"/>
        <end position="84"/>
    </location>
</feature>
<dbReference type="Gene3D" id="2.60.200.20">
    <property type="match status" value="1"/>
</dbReference>
<organism evidence="6">
    <name type="scientific">Isoptericola variabilis (strain 225)</name>
    <dbReference type="NCBI Taxonomy" id="743718"/>
    <lineage>
        <taxon>Bacteria</taxon>
        <taxon>Bacillati</taxon>
        <taxon>Actinomycetota</taxon>
        <taxon>Actinomycetes</taxon>
        <taxon>Micrococcales</taxon>
        <taxon>Promicromonosporaceae</taxon>
        <taxon>Isoptericola</taxon>
    </lineage>
</organism>
<dbReference type="InterPro" id="IPR008984">
    <property type="entry name" value="SMAD_FHA_dom_sf"/>
</dbReference>
<dbReference type="HOGENOM" id="CLU_131367_0_0_11"/>
<dbReference type="eggNOG" id="COG1716">
    <property type="taxonomic scope" value="Bacteria"/>
</dbReference>
<dbReference type="PROSITE" id="PS50006">
    <property type="entry name" value="FHA_DOMAIN"/>
    <property type="match status" value="1"/>
</dbReference>
<proteinExistence type="predicted"/>
<keyword evidence="3" id="KW-0472">Membrane</keyword>
<keyword evidence="1" id="KW-0597">Phosphoprotein</keyword>